<dbReference type="InterPro" id="IPR005111">
    <property type="entry name" value="MoeA_C_domain_IV"/>
</dbReference>
<evidence type="ECO:0000256" key="2">
    <source>
        <dbReference type="ARBA" id="ARBA00002901"/>
    </source>
</evidence>
<accession>A0A2P8FGT9</accession>
<evidence type="ECO:0000256" key="4">
    <source>
        <dbReference type="ARBA" id="ARBA00010763"/>
    </source>
</evidence>
<evidence type="ECO:0000256" key="10">
    <source>
        <dbReference type="ARBA" id="ARBA00047317"/>
    </source>
</evidence>
<proteinExistence type="inferred from homology"/>
<dbReference type="Gene3D" id="3.40.980.10">
    <property type="entry name" value="MoaB/Mog-like domain"/>
    <property type="match status" value="1"/>
</dbReference>
<dbReference type="NCBIfam" id="NF045515">
    <property type="entry name" value="Glp_gephyrin"/>
    <property type="match status" value="1"/>
</dbReference>
<evidence type="ECO:0000256" key="3">
    <source>
        <dbReference type="ARBA" id="ARBA00005046"/>
    </source>
</evidence>
<dbReference type="RefSeq" id="WP_207797016.1">
    <property type="nucleotide sequence ID" value="NZ_PYGJ01000002.1"/>
</dbReference>
<dbReference type="GO" id="GO:0046872">
    <property type="term" value="F:metal ion binding"/>
    <property type="evidence" value="ECO:0007669"/>
    <property type="project" value="UniProtKB-UniRule"/>
</dbReference>
<evidence type="ECO:0000256" key="5">
    <source>
        <dbReference type="ARBA" id="ARBA00022505"/>
    </source>
</evidence>
<feature type="domain" description="MoaB/Mog" evidence="12">
    <location>
        <begin position="479"/>
        <end position="616"/>
    </location>
</feature>
<evidence type="ECO:0000256" key="11">
    <source>
        <dbReference type="RuleBase" id="RU365090"/>
    </source>
</evidence>
<comment type="pathway">
    <text evidence="3 11">Cofactor biosynthesis; molybdopterin biosynthesis.</text>
</comment>
<keyword evidence="5 11" id="KW-0500">Molybdenum</keyword>
<organism evidence="13 14">
    <name type="scientific">Shimia abyssi</name>
    <dbReference type="NCBI Taxonomy" id="1662395"/>
    <lineage>
        <taxon>Bacteria</taxon>
        <taxon>Pseudomonadati</taxon>
        <taxon>Pseudomonadota</taxon>
        <taxon>Alphaproteobacteria</taxon>
        <taxon>Rhodobacterales</taxon>
        <taxon>Roseobacteraceae</taxon>
    </lineage>
</organism>
<dbReference type="Pfam" id="PF00994">
    <property type="entry name" value="MoCF_biosynth"/>
    <property type="match status" value="1"/>
</dbReference>
<dbReference type="InterPro" id="IPR008284">
    <property type="entry name" value="MoCF_biosynth_CS"/>
</dbReference>
<comment type="cofactor">
    <cofactor evidence="1 11">
        <name>Mg(2+)</name>
        <dbReference type="ChEBI" id="CHEBI:18420"/>
    </cofactor>
</comment>
<dbReference type="Gene3D" id="2.170.190.11">
    <property type="entry name" value="Molybdopterin biosynthesis moea protein, domain 3"/>
    <property type="match status" value="1"/>
</dbReference>
<dbReference type="SUPFAM" id="SSF53218">
    <property type="entry name" value="Molybdenum cofactor biosynthesis proteins"/>
    <property type="match status" value="1"/>
</dbReference>
<evidence type="ECO:0000256" key="8">
    <source>
        <dbReference type="ARBA" id="ARBA00022842"/>
    </source>
</evidence>
<evidence type="ECO:0000259" key="12">
    <source>
        <dbReference type="SMART" id="SM00852"/>
    </source>
</evidence>
<comment type="similarity">
    <text evidence="4 11">Belongs to the MoeA family.</text>
</comment>
<dbReference type="AlphaFoldDB" id="A0A2P8FGT9"/>
<protein>
    <recommendedName>
        <fullName evidence="11">Molybdopterin molybdenumtransferase</fullName>
        <ecNumber evidence="11">2.10.1.1</ecNumber>
    </recommendedName>
</protein>
<dbReference type="EC" id="2.10.1.1" evidence="11"/>
<dbReference type="CDD" id="cd00887">
    <property type="entry name" value="MoeA"/>
    <property type="match status" value="1"/>
</dbReference>
<dbReference type="InterPro" id="IPR036135">
    <property type="entry name" value="MoeA_linker/N_sf"/>
</dbReference>
<dbReference type="UniPathway" id="UPA00344"/>
<dbReference type="GO" id="GO:0005829">
    <property type="term" value="C:cytosol"/>
    <property type="evidence" value="ECO:0007669"/>
    <property type="project" value="TreeGrafter"/>
</dbReference>
<evidence type="ECO:0000256" key="1">
    <source>
        <dbReference type="ARBA" id="ARBA00001946"/>
    </source>
</evidence>
<comment type="caution">
    <text evidence="13">The sequence shown here is derived from an EMBL/GenBank/DDBJ whole genome shotgun (WGS) entry which is preliminary data.</text>
</comment>
<reference evidence="13 14" key="1">
    <citation type="submission" date="2018-03" db="EMBL/GenBank/DDBJ databases">
        <title>Genomic Encyclopedia of Archaeal and Bacterial Type Strains, Phase II (KMG-II): from individual species to whole genera.</title>
        <authorList>
            <person name="Goeker M."/>
        </authorList>
    </citation>
    <scope>NUCLEOTIDE SEQUENCE [LARGE SCALE GENOMIC DNA]</scope>
    <source>
        <strain evidence="13 14">DSM 100673</strain>
    </source>
</reference>
<dbReference type="InterPro" id="IPR005110">
    <property type="entry name" value="MoeA_linker/N"/>
</dbReference>
<dbReference type="Pfam" id="PF03453">
    <property type="entry name" value="MoeA_N"/>
    <property type="match status" value="1"/>
</dbReference>
<dbReference type="InterPro" id="IPR036688">
    <property type="entry name" value="MoeA_C_domain_IV_sf"/>
</dbReference>
<gene>
    <name evidence="13" type="ORF">CLV88_10272</name>
</gene>
<comment type="catalytic activity">
    <reaction evidence="10">
        <text>adenylyl-molybdopterin + molybdate = Mo-molybdopterin + AMP + H(+)</text>
        <dbReference type="Rhea" id="RHEA:35047"/>
        <dbReference type="ChEBI" id="CHEBI:15378"/>
        <dbReference type="ChEBI" id="CHEBI:36264"/>
        <dbReference type="ChEBI" id="CHEBI:62727"/>
        <dbReference type="ChEBI" id="CHEBI:71302"/>
        <dbReference type="ChEBI" id="CHEBI:456215"/>
        <dbReference type="EC" id="2.10.1.1"/>
    </reaction>
</comment>
<dbReference type="PROSITE" id="PS01079">
    <property type="entry name" value="MOCF_BIOSYNTHESIS_2"/>
    <property type="match status" value="1"/>
</dbReference>
<dbReference type="NCBIfam" id="TIGR00177">
    <property type="entry name" value="molyb_syn"/>
    <property type="match status" value="1"/>
</dbReference>
<dbReference type="Gene3D" id="3.90.105.10">
    <property type="entry name" value="Molybdopterin biosynthesis moea protein, domain 2"/>
    <property type="match status" value="1"/>
</dbReference>
<dbReference type="Proteomes" id="UP000240418">
    <property type="component" value="Unassembled WGS sequence"/>
</dbReference>
<dbReference type="InterPro" id="IPR038987">
    <property type="entry name" value="MoeA-like"/>
</dbReference>
<comment type="function">
    <text evidence="2 11">Catalyzes the insertion of molybdate into adenylated molybdopterin with the concomitant release of AMP.</text>
</comment>
<keyword evidence="9 11" id="KW-0501">Molybdenum cofactor biosynthesis</keyword>
<dbReference type="Pfam" id="PF03454">
    <property type="entry name" value="MoeA_C"/>
    <property type="match status" value="1"/>
</dbReference>
<dbReference type="PANTHER" id="PTHR10192">
    <property type="entry name" value="MOLYBDOPTERIN BIOSYNTHESIS PROTEIN"/>
    <property type="match status" value="1"/>
</dbReference>
<name>A0A2P8FGT9_9RHOB</name>
<dbReference type="EMBL" id="PYGJ01000002">
    <property type="protein sequence ID" value="PSL20953.1"/>
    <property type="molecule type" value="Genomic_DNA"/>
</dbReference>
<keyword evidence="14" id="KW-1185">Reference proteome</keyword>
<evidence type="ECO:0000256" key="9">
    <source>
        <dbReference type="ARBA" id="ARBA00023150"/>
    </source>
</evidence>
<dbReference type="InterPro" id="IPR001453">
    <property type="entry name" value="MoaB/Mog_dom"/>
</dbReference>
<keyword evidence="7 11" id="KW-0479">Metal-binding</keyword>
<dbReference type="SUPFAM" id="SSF63882">
    <property type="entry name" value="MoeA N-terminal region -like"/>
    <property type="match status" value="1"/>
</dbReference>
<dbReference type="GO" id="GO:0006777">
    <property type="term" value="P:Mo-molybdopterin cofactor biosynthetic process"/>
    <property type="evidence" value="ECO:0007669"/>
    <property type="project" value="UniProtKB-UniRule"/>
</dbReference>
<dbReference type="GO" id="GO:0061599">
    <property type="term" value="F:molybdopterin molybdotransferase activity"/>
    <property type="evidence" value="ECO:0007669"/>
    <property type="project" value="UniProtKB-UniRule"/>
</dbReference>
<sequence>MSAFDTVVMLDWSAGNDRGAVPKRDAIWTCVARAGIADAPKYHRNRDVVAAYLAALIRDELAAGRRVFIGVDFPFGYPKGFARAVAGSDDPFALWDWLEARIEDSPKANNRFDLAGEINQRFGGRGPFWGNGLKRNIQGLPRRKDLYVNPFSDRRVVEEQAKGAFTCWQLSGAGSVGGQVLMGVPVLTRLRRQFLGHIAVWPFETLDKPVALVEVWPGLINPVVKEAEAQGEVRDAAQVRLMARALSRLKAERLQAMLDVDGSEEGWILGLGFEDELMAAAKTTLTPPPLKDDCFALPPGAHWTPVDEALESIRSRLYTVVPSEELTLGAALDRVIAADVVSRRSNPPLPNTAVDGYGLRHADIVDGAQEMPLVQGRSAAGEPFEGTLPEGHAVRVLTGAALPDGVDTVILQEDVTTDGEAIAFRGPLRFGANTRKAGEDVLAGEVTLAEGRCVTPADLALAAAVGLEKLPVYKRLKVAVVSTGDELAEAGTEARADQIYDANRPMLLAAIKRFGFEPVDMGRAPDDRAALREFLDRAAENADLILTSGGASAGDEDHLSALLNESGAMALWRIAIKPGRPLALGIWGGKPVFGLPGNPVAALVCTLIFARPAMGLLAGEGWQMPQALTVPAGFSKRKKPGRREYLRARLREGQVEVFASEGSGRISGLSWAEGLVELPDEAMDITPGTPVTYYPYTAFGL</sequence>
<keyword evidence="6 11" id="KW-0808">Transferase</keyword>
<evidence type="ECO:0000256" key="6">
    <source>
        <dbReference type="ARBA" id="ARBA00022679"/>
    </source>
</evidence>
<dbReference type="SMART" id="SM00852">
    <property type="entry name" value="MoCF_biosynth"/>
    <property type="match status" value="1"/>
</dbReference>
<dbReference type="FunFam" id="3.40.980.10:FF:000004">
    <property type="entry name" value="Molybdopterin molybdenumtransferase"/>
    <property type="match status" value="1"/>
</dbReference>
<dbReference type="PANTHER" id="PTHR10192:SF5">
    <property type="entry name" value="GEPHYRIN"/>
    <property type="match status" value="1"/>
</dbReference>
<dbReference type="InterPro" id="IPR036425">
    <property type="entry name" value="MoaB/Mog-like_dom_sf"/>
</dbReference>
<dbReference type="SUPFAM" id="SSF63867">
    <property type="entry name" value="MoeA C-terminal domain-like"/>
    <property type="match status" value="1"/>
</dbReference>
<evidence type="ECO:0000256" key="7">
    <source>
        <dbReference type="ARBA" id="ARBA00022723"/>
    </source>
</evidence>
<evidence type="ECO:0000313" key="14">
    <source>
        <dbReference type="Proteomes" id="UP000240418"/>
    </source>
</evidence>
<evidence type="ECO:0000313" key="13">
    <source>
        <dbReference type="EMBL" id="PSL20953.1"/>
    </source>
</evidence>
<dbReference type="Gene3D" id="2.40.340.10">
    <property type="entry name" value="MoeA, C-terminal, domain IV"/>
    <property type="match status" value="1"/>
</dbReference>
<keyword evidence="8 11" id="KW-0460">Magnesium</keyword>